<dbReference type="KEGG" id="amr:AM1_A0243"/>
<proteinExistence type="predicted"/>
<evidence type="ECO:0008006" key="3">
    <source>
        <dbReference type="Google" id="ProtNLM"/>
    </source>
</evidence>
<reference evidence="1 2" key="1">
    <citation type="journal article" date="2008" name="Proc. Natl. Acad. Sci. U.S.A.">
        <title>Niche adaptation and genome expansion in the chlorophyll d-producing cyanobacterium Acaryochloris marina.</title>
        <authorList>
            <person name="Swingley W.D."/>
            <person name="Chen M."/>
            <person name="Cheung P.C."/>
            <person name="Conrad A.L."/>
            <person name="Dejesa L.C."/>
            <person name="Hao J."/>
            <person name="Honchak B.M."/>
            <person name="Karbach L.E."/>
            <person name="Kurdoglu A."/>
            <person name="Lahiri S."/>
            <person name="Mastrian S.D."/>
            <person name="Miyashita H."/>
            <person name="Page L."/>
            <person name="Ramakrishna P."/>
            <person name="Satoh S."/>
            <person name="Sattley W.M."/>
            <person name="Shimada Y."/>
            <person name="Taylor H.L."/>
            <person name="Tomo T."/>
            <person name="Tsuchiya T."/>
            <person name="Wang Z.T."/>
            <person name="Raymond J."/>
            <person name="Mimuro M."/>
            <person name="Blankenship R.E."/>
            <person name="Touchman J.W."/>
        </authorList>
    </citation>
    <scope>NUCLEOTIDE SEQUENCE [LARGE SCALE GENOMIC DNA]</scope>
    <source>
        <strain evidence="2">MBIC 11017</strain>
        <plasmid evidence="2">Plasmid pREB1</plasmid>
    </source>
</reference>
<accession>A8ZKP5</accession>
<evidence type="ECO:0000313" key="2">
    <source>
        <dbReference type="Proteomes" id="UP000000268"/>
    </source>
</evidence>
<dbReference type="Proteomes" id="UP000000268">
    <property type="component" value="Plasmid pREB1"/>
</dbReference>
<geneLocation type="plasmid" evidence="1 2">
    <name>pREB1</name>
</geneLocation>
<name>A8ZKP5_ACAM1</name>
<keyword evidence="2" id="KW-1185">Reference proteome</keyword>
<keyword evidence="1" id="KW-0614">Plasmid</keyword>
<organism evidence="1 2">
    <name type="scientific">Acaryochloris marina (strain MBIC 11017)</name>
    <dbReference type="NCBI Taxonomy" id="329726"/>
    <lineage>
        <taxon>Bacteria</taxon>
        <taxon>Bacillati</taxon>
        <taxon>Cyanobacteriota</taxon>
        <taxon>Cyanophyceae</taxon>
        <taxon>Acaryochloridales</taxon>
        <taxon>Acaryochloridaceae</taxon>
        <taxon>Acaryochloris</taxon>
    </lineage>
</organism>
<evidence type="ECO:0000313" key="1">
    <source>
        <dbReference type="EMBL" id="ABW31363.1"/>
    </source>
</evidence>
<dbReference type="HOGENOM" id="CLU_1444842_0_0_3"/>
<sequence>MNNNSIPMITNATITNADPQQIWKKCHWLFFINIQGLILSLRRFERSLAANNLSQARVELETATDLMLASGSAMELAGCLSHQEYEHQVRPTMAPPHVTTPDFSGLMSWEHAALIEIWKKLRPTFANLPDSFSAQHQQFVSAYFSLSNAHRAVCQKFGGDQMGSLRCDHITAVQVLDKFTKNRWKLIDPKRKTAPGCPFR</sequence>
<gene>
    <name evidence="1" type="ordered locus">AM1_A0243</name>
</gene>
<dbReference type="EMBL" id="CP000838">
    <property type="protein sequence ID" value="ABW31363.1"/>
    <property type="molecule type" value="Genomic_DNA"/>
</dbReference>
<protein>
    <recommendedName>
        <fullName evidence="3">Siderophore biosynthesis protein</fullName>
    </recommendedName>
</protein>
<dbReference type="AlphaFoldDB" id="A8ZKP5"/>